<evidence type="ECO:0000256" key="4">
    <source>
        <dbReference type="ARBA" id="ARBA00023136"/>
    </source>
</evidence>
<evidence type="ECO:0000256" key="5">
    <source>
        <dbReference type="SAM" id="SignalP"/>
    </source>
</evidence>
<proteinExistence type="predicted"/>
<organism evidence="7 8">
    <name type="scientific">Burkholderia contaminans</name>
    <dbReference type="NCBI Taxonomy" id="488447"/>
    <lineage>
        <taxon>Bacteria</taxon>
        <taxon>Pseudomonadati</taxon>
        <taxon>Pseudomonadota</taxon>
        <taxon>Betaproteobacteria</taxon>
        <taxon>Burkholderiales</taxon>
        <taxon>Burkholderiaceae</taxon>
        <taxon>Burkholderia</taxon>
        <taxon>Burkholderia cepacia complex</taxon>
    </lineage>
</organism>
<feature type="domain" description="TonB C-terminal" evidence="6">
    <location>
        <begin position="41"/>
        <end position="131"/>
    </location>
</feature>
<dbReference type="NCBIfam" id="TIGR01352">
    <property type="entry name" value="tonB_Cterm"/>
    <property type="match status" value="1"/>
</dbReference>
<evidence type="ECO:0000256" key="3">
    <source>
        <dbReference type="ARBA" id="ARBA00022989"/>
    </source>
</evidence>
<dbReference type="GO" id="GO:0016020">
    <property type="term" value="C:membrane"/>
    <property type="evidence" value="ECO:0007669"/>
    <property type="project" value="UniProtKB-SubCell"/>
</dbReference>
<keyword evidence="3" id="KW-1133">Transmembrane helix</keyword>
<keyword evidence="2" id="KW-0812">Transmembrane</keyword>
<dbReference type="Proteomes" id="UP000277921">
    <property type="component" value="Unassembled WGS sequence"/>
</dbReference>
<sequence>MRIVLPFITLLVTALPTVVLGQTANTPPPTLGQTAHPPAPEAEVYARTIIQKVKPHLAWQEQSSGAAPVKLTANIDDTGAVLSVDILQSSGSVAWDQACVEAVRQASPLPLPPAKSPKHRIMMTFLPKHDW</sequence>
<evidence type="ECO:0000256" key="2">
    <source>
        <dbReference type="ARBA" id="ARBA00022692"/>
    </source>
</evidence>
<evidence type="ECO:0000313" key="7">
    <source>
        <dbReference type="EMBL" id="RQT16380.1"/>
    </source>
</evidence>
<dbReference type="GO" id="GO:0055085">
    <property type="term" value="P:transmembrane transport"/>
    <property type="evidence" value="ECO:0007669"/>
    <property type="project" value="InterPro"/>
</dbReference>
<accession>A0A3N8PZJ5</accession>
<evidence type="ECO:0000313" key="8">
    <source>
        <dbReference type="Proteomes" id="UP000277921"/>
    </source>
</evidence>
<evidence type="ECO:0000256" key="1">
    <source>
        <dbReference type="ARBA" id="ARBA00004167"/>
    </source>
</evidence>
<protein>
    <submittedName>
        <fullName evidence="7">TonB C-terminal domain-containing protein</fullName>
    </submittedName>
</protein>
<name>A0A3N8PZJ5_9BURK</name>
<evidence type="ECO:0000259" key="6">
    <source>
        <dbReference type="PROSITE" id="PS52015"/>
    </source>
</evidence>
<feature type="chain" id="PRO_5018192547" evidence="5">
    <location>
        <begin position="22"/>
        <end position="131"/>
    </location>
</feature>
<dbReference type="Pfam" id="PF13103">
    <property type="entry name" value="TonB_2"/>
    <property type="match status" value="1"/>
</dbReference>
<dbReference type="AlphaFoldDB" id="A0A3N8PZJ5"/>
<keyword evidence="5" id="KW-0732">Signal</keyword>
<dbReference type="Gene3D" id="3.30.1150.10">
    <property type="match status" value="1"/>
</dbReference>
<comment type="caution">
    <text evidence="7">The sequence shown here is derived from an EMBL/GenBank/DDBJ whole genome shotgun (WGS) entry which is preliminary data.</text>
</comment>
<keyword evidence="4" id="KW-0472">Membrane</keyword>
<dbReference type="InterPro" id="IPR037682">
    <property type="entry name" value="TonB_C"/>
</dbReference>
<comment type="subcellular location">
    <subcellularLocation>
        <location evidence="1">Membrane</location>
        <topology evidence="1">Single-pass membrane protein</topology>
    </subcellularLocation>
</comment>
<dbReference type="PROSITE" id="PS52015">
    <property type="entry name" value="TONB_CTD"/>
    <property type="match status" value="1"/>
</dbReference>
<feature type="signal peptide" evidence="5">
    <location>
        <begin position="1"/>
        <end position="21"/>
    </location>
</feature>
<dbReference type="InterPro" id="IPR006260">
    <property type="entry name" value="TonB/TolA_C"/>
</dbReference>
<dbReference type="SUPFAM" id="SSF74653">
    <property type="entry name" value="TolA/TonB C-terminal domain"/>
    <property type="match status" value="1"/>
</dbReference>
<gene>
    <name evidence="7" type="ORF">DF051_14675</name>
</gene>
<reference evidence="7 8" key="1">
    <citation type="submission" date="2018-08" db="EMBL/GenBank/DDBJ databases">
        <title>Comparative analysis of Burkholderia isolates from Puerto Rico.</title>
        <authorList>
            <person name="Hall C."/>
            <person name="Sahl J."/>
            <person name="Wagner D."/>
        </authorList>
    </citation>
    <scope>NUCLEOTIDE SEQUENCE [LARGE SCALE GENOMIC DNA]</scope>
    <source>
        <strain evidence="7 8">Bp9025</strain>
    </source>
</reference>
<dbReference type="RefSeq" id="WP_124579035.1">
    <property type="nucleotide sequence ID" value="NZ_QTQV01000007.1"/>
</dbReference>
<dbReference type="EMBL" id="QTQV01000007">
    <property type="protein sequence ID" value="RQT16380.1"/>
    <property type="molecule type" value="Genomic_DNA"/>
</dbReference>